<feature type="transmembrane region" description="Helical" evidence="1">
    <location>
        <begin position="107"/>
        <end position="123"/>
    </location>
</feature>
<name>A0A239BZ22_9FLAO</name>
<feature type="transmembrane region" description="Helical" evidence="1">
    <location>
        <begin position="366"/>
        <end position="383"/>
    </location>
</feature>
<feature type="transmembrane region" description="Helical" evidence="1">
    <location>
        <begin position="293"/>
        <end position="310"/>
    </location>
</feature>
<protein>
    <recommendedName>
        <fullName evidence="4">Dolichyl-phosphate-mannose-protein mannosyltransferase</fullName>
    </recommendedName>
</protein>
<proteinExistence type="predicted"/>
<sequence length="526" mass="60650">MSTIKVKQLSNSTVFGITALFFALSLWGIMNHELWLDEAHHYLLARDSNSFKDLITHTRYEGHPIVWNLILYWVTRVTVNPFWMQVLHISIMTCTVSVFLKKAPFSLLFKLLFIFGYFMFYEYNILSRNYNLGILFIFLACSFYQNRTAKFILIATLLGIASNSHAVFLILASAMMFLLLLERYEVEKLKLSRKTWIGLLIFTTLAIISIIQIIPPTDTSFFERGKDITFLQKIPKSLSPFFKSIFLIPDITQHSFWNTNILVNYNKNIAGGFAIVSLVIPYLLFYKNKRIMWYVYIGIIGVGVFFFISALNAARYYGALYLLLITALWFNNYKNPTSNAPIYAFAKAKKSFLQLPENILKKINPILIYSTLGLHFISGMYAYTMDIIHPFTTAKQSAQYLKDNQHIDKIIASTACNSTALSAYIEKPIFFTSTNNFESFCKFNRPVSLKSAGVVNSIKSIQQLHKKNTPSIIFVTEKPFFDIEKNNVWILHNEGIKITLLTYFDGSIIKKGNHYIYEISLYESTI</sequence>
<keyword evidence="1" id="KW-0812">Transmembrane</keyword>
<feature type="transmembrane region" description="Helical" evidence="1">
    <location>
        <begin position="82"/>
        <end position="100"/>
    </location>
</feature>
<dbReference type="RefSeq" id="WP_089373027.1">
    <property type="nucleotide sequence ID" value="NZ_BMEP01000004.1"/>
</dbReference>
<evidence type="ECO:0000313" key="2">
    <source>
        <dbReference type="EMBL" id="SNS12902.1"/>
    </source>
</evidence>
<dbReference type="EMBL" id="FZNY01000007">
    <property type="protein sequence ID" value="SNS12902.1"/>
    <property type="molecule type" value="Genomic_DNA"/>
</dbReference>
<evidence type="ECO:0000256" key="1">
    <source>
        <dbReference type="SAM" id="Phobius"/>
    </source>
</evidence>
<evidence type="ECO:0000313" key="3">
    <source>
        <dbReference type="Proteomes" id="UP000198379"/>
    </source>
</evidence>
<feature type="transmembrane region" description="Helical" evidence="1">
    <location>
        <begin position="196"/>
        <end position="217"/>
    </location>
</feature>
<organism evidence="2 3">
    <name type="scientific">Dokdonia pacifica</name>
    <dbReference type="NCBI Taxonomy" id="1627892"/>
    <lineage>
        <taxon>Bacteria</taxon>
        <taxon>Pseudomonadati</taxon>
        <taxon>Bacteroidota</taxon>
        <taxon>Flavobacteriia</taxon>
        <taxon>Flavobacteriales</taxon>
        <taxon>Flavobacteriaceae</taxon>
        <taxon>Dokdonia</taxon>
    </lineage>
</organism>
<accession>A0A239BZ22</accession>
<feature type="transmembrane region" description="Helical" evidence="1">
    <location>
        <begin position="151"/>
        <end position="181"/>
    </location>
</feature>
<keyword evidence="3" id="KW-1185">Reference proteome</keyword>
<reference evidence="2 3" key="1">
    <citation type="submission" date="2017-06" db="EMBL/GenBank/DDBJ databases">
        <authorList>
            <person name="Kim H.J."/>
            <person name="Triplett B.A."/>
        </authorList>
    </citation>
    <scope>NUCLEOTIDE SEQUENCE [LARGE SCALE GENOMIC DNA]</scope>
    <source>
        <strain evidence="2 3">DSM 25597</strain>
    </source>
</reference>
<dbReference type="AlphaFoldDB" id="A0A239BZ22"/>
<gene>
    <name evidence="2" type="ORF">SAMN06265376_10722</name>
</gene>
<dbReference type="OrthoDB" id="1815350at2"/>
<evidence type="ECO:0008006" key="4">
    <source>
        <dbReference type="Google" id="ProtNLM"/>
    </source>
</evidence>
<keyword evidence="1" id="KW-0472">Membrane</keyword>
<keyword evidence="1" id="KW-1133">Transmembrane helix</keyword>
<feature type="transmembrane region" description="Helical" evidence="1">
    <location>
        <begin position="269"/>
        <end position="286"/>
    </location>
</feature>
<feature type="transmembrane region" description="Helical" evidence="1">
    <location>
        <begin position="316"/>
        <end position="333"/>
    </location>
</feature>
<dbReference type="Proteomes" id="UP000198379">
    <property type="component" value="Unassembled WGS sequence"/>
</dbReference>
<feature type="transmembrane region" description="Helical" evidence="1">
    <location>
        <begin position="12"/>
        <end position="30"/>
    </location>
</feature>